<organism evidence="4 5">
    <name type="scientific">Anopheles albimanus</name>
    <name type="common">New world malaria mosquito</name>
    <dbReference type="NCBI Taxonomy" id="7167"/>
    <lineage>
        <taxon>Eukaryota</taxon>
        <taxon>Metazoa</taxon>
        <taxon>Ecdysozoa</taxon>
        <taxon>Arthropoda</taxon>
        <taxon>Hexapoda</taxon>
        <taxon>Insecta</taxon>
        <taxon>Pterygota</taxon>
        <taxon>Neoptera</taxon>
        <taxon>Endopterygota</taxon>
        <taxon>Diptera</taxon>
        <taxon>Nematocera</taxon>
        <taxon>Culicoidea</taxon>
        <taxon>Culicidae</taxon>
        <taxon>Anophelinae</taxon>
        <taxon>Anopheles</taxon>
    </lineage>
</organism>
<keyword evidence="2" id="KW-0812">Transmembrane</keyword>
<sequence length="382" mass="41533">MRRIVSRRELAVRLLLVLLCLSLKVTGGGTSLASEETAGVLPAGRRFHARFVVDRIRDPIPSPSTVGVAGTLNRAGPGDGPSASVQPRNTPASRCREGCLQKRSIKDILCSQQRDCSMCWDVCNRNNQVRRENELSHRLLLSLGRMIRNESVVTADIEWTTPAELVRQQPPVTGEPLSRIARDGSVAAPTVEPADQYHQCLVSWEISGGGLTGNLLTETFMVELSLWPNSKYHVHVTCRNKVTDSLIRSASLLVDTSEAVIVSLHGSTTTTTTTTTQTPDVTSQPQPQPQHRRPAASLPPAFWPFGDETDDDGTVQAVAAPSAGTSREILILGAFVALLVLLLLSLTVVLVVRRKPAAPEDRELLIEGRQPVQLSPKIILHV</sequence>
<feature type="region of interest" description="Disordered" evidence="1">
    <location>
        <begin position="268"/>
        <end position="302"/>
    </location>
</feature>
<reference evidence="4 5" key="1">
    <citation type="journal article" date="2017" name="G3 (Bethesda)">
        <title>The Physical Genome Mapping of Anopheles albimanus Corrected Scaffold Misassemblies and Identified Interarm Rearrangements in Genus Anopheles.</title>
        <authorList>
            <person name="Artemov G.N."/>
            <person name="Peery A.N."/>
            <person name="Jiang X."/>
            <person name="Tu Z."/>
            <person name="Stegniy V.N."/>
            <person name="Sharakhova M.V."/>
            <person name="Sharakhov I.V."/>
        </authorList>
    </citation>
    <scope>NUCLEOTIDE SEQUENCE [LARGE SCALE GENOMIC DNA]</scope>
    <source>
        <strain evidence="4 5">ALBI9_A</strain>
    </source>
</reference>
<dbReference type="Proteomes" id="UP000069272">
    <property type="component" value="Chromosome X"/>
</dbReference>
<dbReference type="RefSeq" id="XP_035774757.1">
    <property type="nucleotide sequence ID" value="XM_035918864.1"/>
</dbReference>
<dbReference type="OrthoDB" id="7744239at2759"/>
<feature type="compositionally biased region" description="Low complexity" evidence="1">
    <location>
        <begin position="268"/>
        <end position="285"/>
    </location>
</feature>
<keyword evidence="2" id="KW-0472">Membrane</keyword>
<name>A0A182FJ26_ANOAL</name>
<feature type="chain" id="PRO_5043612958" description="Fibronectin type-III domain-containing protein" evidence="3">
    <location>
        <begin position="28"/>
        <end position="382"/>
    </location>
</feature>
<feature type="compositionally biased region" description="Polar residues" evidence="1">
    <location>
        <begin position="83"/>
        <end position="92"/>
    </location>
</feature>
<evidence type="ECO:0000256" key="3">
    <source>
        <dbReference type="SAM" id="SignalP"/>
    </source>
</evidence>
<evidence type="ECO:0008006" key="6">
    <source>
        <dbReference type="Google" id="ProtNLM"/>
    </source>
</evidence>
<reference evidence="4" key="2">
    <citation type="submission" date="2022-08" db="UniProtKB">
        <authorList>
            <consortium name="EnsemblMetazoa"/>
        </authorList>
    </citation>
    <scope>IDENTIFICATION</scope>
    <source>
        <strain evidence="4">STECLA/ALBI9_A</strain>
    </source>
</reference>
<feature type="region of interest" description="Disordered" evidence="1">
    <location>
        <begin position="64"/>
        <end position="92"/>
    </location>
</feature>
<evidence type="ECO:0000256" key="2">
    <source>
        <dbReference type="SAM" id="Phobius"/>
    </source>
</evidence>
<evidence type="ECO:0000313" key="4">
    <source>
        <dbReference type="EnsemblMetazoa" id="AALB006521-PA"/>
    </source>
</evidence>
<dbReference type="VEuPathDB" id="VectorBase:AALB006521"/>
<dbReference type="EnsemblMetazoa" id="AALB006521-RA">
    <property type="protein sequence ID" value="AALB006521-PA"/>
    <property type="gene ID" value="AALB006521"/>
</dbReference>
<dbReference type="GeneID" id="118457354"/>
<keyword evidence="2" id="KW-1133">Transmembrane helix</keyword>
<keyword evidence="5" id="KW-1185">Reference proteome</keyword>
<dbReference type="VEuPathDB" id="VectorBase:AALB20_032546"/>
<dbReference type="KEGG" id="aali:118457354"/>
<evidence type="ECO:0000256" key="1">
    <source>
        <dbReference type="SAM" id="MobiDB-lite"/>
    </source>
</evidence>
<feature type="transmembrane region" description="Helical" evidence="2">
    <location>
        <begin position="329"/>
        <end position="352"/>
    </location>
</feature>
<proteinExistence type="predicted"/>
<accession>A0A182FJ26</accession>
<evidence type="ECO:0000313" key="5">
    <source>
        <dbReference type="Proteomes" id="UP000069272"/>
    </source>
</evidence>
<dbReference type="AlphaFoldDB" id="A0A182FJ26"/>
<keyword evidence="3" id="KW-0732">Signal</keyword>
<feature type="signal peptide" evidence="3">
    <location>
        <begin position="1"/>
        <end position="27"/>
    </location>
</feature>
<protein>
    <recommendedName>
        <fullName evidence="6">Fibronectin type-III domain-containing protein</fullName>
    </recommendedName>
</protein>